<proteinExistence type="predicted"/>
<accession>A0A4U5X702</accession>
<protein>
    <submittedName>
        <fullName evidence="2">Thaumatin pathogenesis-related protein</fullName>
    </submittedName>
</protein>
<evidence type="ECO:0000313" key="3">
    <source>
        <dbReference type="Proteomes" id="UP000308632"/>
    </source>
</evidence>
<dbReference type="EMBL" id="SZPR01000010">
    <property type="protein sequence ID" value="TKT09931.1"/>
    <property type="molecule type" value="Genomic_DNA"/>
</dbReference>
<evidence type="ECO:0000256" key="1">
    <source>
        <dbReference type="SAM" id="MobiDB-lite"/>
    </source>
</evidence>
<dbReference type="PRINTS" id="PR00347">
    <property type="entry name" value="THAUMATIN"/>
</dbReference>
<dbReference type="InterPro" id="IPR037176">
    <property type="entry name" value="Osmotin/thaumatin-like_sf"/>
</dbReference>
<dbReference type="Proteomes" id="UP000308632">
    <property type="component" value="Unassembled WGS sequence"/>
</dbReference>
<dbReference type="InterPro" id="IPR001938">
    <property type="entry name" value="Thaumatin"/>
</dbReference>
<comment type="caution">
    <text evidence="2">The sequence shown here is derived from an EMBL/GenBank/DDBJ whole genome shotgun (WGS) entry which is preliminary data.</text>
</comment>
<dbReference type="Pfam" id="PF00314">
    <property type="entry name" value="Thaumatin"/>
    <property type="match status" value="1"/>
</dbReference>
<reference evidence="2 3" key="1">
    <citation type="submission" date="2019-04" db="EMBL/GenBank/DDBJ databases">
        <title>Streptomyces lasaliensis sp.nov., an Actinomycete isolated from soil which produces the polyether antibiotic lasalocid.</title>
        <authorList>
            <person name="Erwin G."/>
            <person name="Haber C."/>
        </authorList>
    </citation>
    <scope>NUCLEOTIDE SEQUENCE [LARGE SCALE GENOMIC DNA]</scope>
    <source>
        <strain evidence="2 3">DSM 40089</strain>
    </source>
</reference>
<feature type="region of interest" description="Disordered" evidence="1">
    <location>
        <begin position="40"/>
        <end position="131"/>
    </location>
</feature>
<gene>
    <name evidence="2" type="ORF">E4U92_10245</name>
</gene>
<name>A0A4U5X702_STRGB</name>
<dbReference type="PANTHER" id="PTHR31013:SF2">
    <property type="entry name" value="THAUMATIN-LIKE PROTEIN"/>
    <property type="match status" value="1"/>
</dbReference>
<evidence type="ECO:0000313" key="2">
    <source>
        <dbReference type="EMBL" id="TKT09931.1"/>
    </source>
</evidence>
<dbReference type="Gene3D" id="2.60.110.10">
    <property type="entry name" value="Thaumatin"/>
    <property type="match status" value="1"/>
</dbReference>
<dbReference type="SUPFAM" id="SSF49870">
    <property type="entry name" value="Osmotin, thaumatin-like protein"/>
    <property type="match status" value="1"/>
</dbReference>
<dbReference type="SMART" id="SM00205">
    <property type="entry name" value="THN"/>
    <property type="match status" value="1"/>
</dbReference>
<organism evidence="2 3">
    <name type="scientific">Streptomyces galbus</name>
    <dbReference type="NCBI Taxonomy" id="33898"/>
    <lineage>
        <taxon>Bacteria</taxon>
        <taxon>Bacillati</taxon>
        <taxon>Actinomycetota</taxon>
        <taxon>Actinomycetes</taxon>
        <taxon>Kitasatosporales</taxon>
        <taxon>Streptomycetaceae</taxon>
        <taxon>Streptomyces</taxon>
    </lineage>
</organism>
<dbReference type="AlphaFoldDB" id="A0A4U5X702"/>
<feature type="compositionally biased region" description="Polar residues" evidence="1">
    <location>
        <begin position="110"/>
        <end position="127"/>
    </location>
</feature>
<dbReference type="PANTHER" id="PTHR31013">
    <property type="entry name" value="THAUMATIN FAMILY PROTEIN-RELATED"/>
    <property type="match status" value="1"/>
</dbReference>
<dbReference type="RefSeq" id="WP_137299987.1">
    <property type="nucleotide sequence ID" value="NZ_BMVD01000003.1"/>
</dbReference>
<feature type="compositionally biased region" description="Low complexity" evidence="1">
    <location>
        <begin position="60"/>
        <end position="87"/>
    </location>
</feature>
<dbReference type="PROSITE" id="PS51367">
    <property type="entry name" value="THAUMATIN_2"/>
    <property type="match status" value="1"/>
</dbReference>
<sequence length="352" mass="37249">MARGRRRRGAHPPRGRRWWHAAVAALVAVAAVLVVHDAWAPSGDDSVGTAHRERATEALPSGSRAAPPAPTASPNGSAQPSASPSAETKTKTKTKPRTEPKSSADASAKATGSGTSGRAQRQSTSAPAGQRLITVVNKTHKTIWAVVTDTAVYPAGRKLAPGQVMSVTVADNWAGRIWGRTGCATTAASICASGDCTSVCSGANPPTTLGEFTFSAFDDLDFYDVSMVDGANLPMYINVSHTTTVDPVSSSGCYRGRCTTEVECPKAMQALRNGQEIGCKPPCAAFGGDTYCCRGTWAGREHCLPAKWPVDYTQVFKRAAPYAYSYAFDDSATMSCRHRCYYRVTFGTTHGT</sequence>